<dbReference type="Gene3D" id="1.20.1250.20">
    <property type="entry name" value="MFS general substrate transporter like domains"/>
    <property type="match status" value="1"/>
</dbReference>
<feature type="compositionally biased region" description="Basic and acidic residues" evidence="7">
    <location>
        <begin position="407"/>
        <end position="417"/>
    </location>
</feature>
<keyword evidence="4 8" id="KW-0812">Transmembrane</keyword>
<feature type="transmembrane region" description="Helical" evidence="8">
    <location>
        <begin position="352"/>
        <end position="371"/>
    </location>
</feature>
<protein>
    <submittedName>
        <fullName evidence="10">Arabinose efflux permease</fullName>
    </submittedName>
</protein>
<comment type="similarity">
    <text evidence="2">Belongs to the major facilitator superfamily. TCR/Tet family.</text>
</comment>
<feature type="transmembrane region" description="Helical" evidence="8">
    <location>
        <begin position="130"/>
        <end position="153"/>
    </location>
</feature>
<evidence type="ECO:0000256" key="4">
    <source>
        <dbReference type="ARBA" id="ARBA00022692"/>
    </source>
</evidence>
<feature type="domain" description="Major facilitator superfamily (MFS) profile" evidence="9">
    <location>
        <begin position="7"/>
        <end position="405"/>
    </location>
</feature>
<dbReference type="GO" id="GO:0005886">
    <property type="term" value="C:plasma membrane"/>
    <property type="evidence" value="ECO:0007669"/>
    <property type="project" value="UniProtKB-SubCell"/>
</dbReference>
<feature type="transmembrane region" description="Helical" evidence="8">
    <location>
        <begin position="39"/>
        <end position="61"/>
    </location>
</feature>
<feature type="transmembrane region" description="Helical" evidence="8">
    <location>
        <begin position="261"/>
        <end position="282"/>
    </location>
</feature>
<dbReference type="InterPro" id="IPR005829">
    <property type="entry name" value="Sugar_transporter_CS"/>
</dbReference>
<dbReference type="GO" id="GO:0022857">
    <property type="term" value="F:transmembrane transporter activity"/>
    <property type="evidence" value="ECO:0007669"/>
    <property type="project" value="InterPro"/>
</dbReference>
<dbReference type="PROSITE" id="PS00216">
    <property type="entry name" value="SUGAR_TRANSPORT_1"/>
    <property type="match status" value="1"/>
</dbReference>
<dbReference type="EMBL" id="AP021858">
    <property type="protein sequence ID" value="BBO23448.1"/>
    <property type="molecule type" value="Genomic_DNA"/>
</dbReference>
<feature type="transmembrane region" description="Helical" evidence="8">
    <location>
        <begin position="73"/>
        <end position="91"/>
    </location>
</feature>
<feature type="transmembrane region" description="Helical" evidence="8">
    <location>
        <begin position="220"/>
        <end position="241"/>
    </location>
</feature>
<dbReference type="InterPro" id="IPR001958">
    <property type="entry name" value="Tet-R_TetA/multi-R_MdtG-like"/>
</dbReference>
<dbReference type="InterPro" id="IPR036259">
    <property type="entry name" value="MFS_trans_sf"/>
</dbReference>
<feature type="transmembrane region" description="Helical" evidence="8">
    <location>
        <begin position="383"/>
        <end position="400"/>
    </location>
</feature>
<keyword evidence="5 8" id="KW-1133">Transmembrane helix</keyword>
<dbReference type="InterPro" id="IPR011701">
    <property type="entry name" value="MFS"/>
</dbReference>
<keyword evidence="3" id="KW-0813">Transport</keyword>
<evidence type="ECO:0000256" key="8">
    <source>
        <dbReference type="SAM" id="Phobius"/>
    </source>
</evidence>
<dbReference type="Proteomes" id="UP000662873">
    <property type="component" value="Chromosome"/>
</dbReference>
<dbReference type="Pfam" id="PF07690">
    <property type="entry name" value="MFS_1"/>
    <property type="match status" value="1"/>
</dbReference>
<evidence type="ECO:0000256" key="2">
    <source>
        <dbReference type="ARBA" id="ARBA00007520"/>
    </source>
</evidence>
<dbReference type="AlphaFoldDB" id="A0A809R9W8"/>
<evidence type="ECO:0000256" key="5">
    <source>
        <dbReference type="ARBA" id="ARBA00022989"/>
    </source>
</evidence>
<feature type="region of interest" description="Disordered" evidence="7">
    <location>
        <begin position="407"/>
        <end position="429"/>
    </location>
</feature>
<dbReference type="PROSITE" id="PS50850">
    <property type="entry name" value="MFS"/>
    <property type="match status" value="1"/>
</dbReference>
<feature type="transmembrane region" description="Helical" evidence="8">
    <location>
        <begin position="97"/>
        <end position="118"/>
    </location>
</feature>
<dbReference type="SUPFAM" id="SSF103473">
    <property type="entry name" value="MFS general substrate transporter"/>
    <property type="match status" value="1"/>
</dbReference>
<feature type="transmembrane region" description="Helical" evidence="8">
    <location>
        <begin position="173"/>
        <end position="199"/>
    </location>
</feature>
<sequence>MPRRISPLLALFLTVFLDLLAFGLVIPDIQLRGESLGARGAILGLLIATFSIAQLAFAPGMGRLSDRIGRRPILLATTSLSALAFLAYAFADNLPLMFLARVLSGIASANIGVAYAYVADVTAAENRAKGMGVVGAAFGLGFILGPPLGSFLVSLDHARHIAAHPDLPLSAQYAAQPLVLGLSAVLLSAVNWAFVYWILPESRKGREPERKLSTLATLRLGFSTKGLALLLALFFAFSFAFSNLESTYFRLSVNWFGLEQYEGALILVVVGVVSAVMQGGVVRWAAPRFGEPALVRWSYLALGPCLALIPFLKPWAPQIAVIIVTGIATGLAQPALGSLISKSSPAALQGSVFGATQALGALARILGPVAGNKLYELQPYAPYLLAGAIMAIPALGAWWVKMPGDASDRPVAEERYPQEGSPAKGTQPE</sequence>
<evidence type="ECO:0000313" key="11">
    <source>
        <dbReference type="Proteomes" id="UP000662873"/>
    </source>
</evidence>
<dbReference type="PANTHER" id="PTHR23504">
    <property type="entry name" value="MAJOR FACILITATOR SUPERFAMILY DOMAIN-CONTAINING PROTEIN 10"/>
    <property type="match status" value="1"/>
</dbReference>
<feature type="transmembrane region" description="Helical" evidence="8">
    <location>
        <begin position="318"/>
        <end position="340"/>
    </location>
</feature>
<evidence type="ECO:0000256" key="3">
    <source>
        <dbReference type="ARBA" id="ARBA00022448"/>
    </source>
</evidence>
<dbReference type="KEGG" id="npy:NPRO_10430"/>
<name>A0A809R9W8_9BACT</name>
<reference evidence="10" key="1">
    <citation type="journal article" name="DNA Res.">
        <title>The physiological potential of anammox bacteria as revealed by their core genome structure.</title>
        <authorList>
            <person name="Okubo T."/>
            <person name="Toyoda A."/>
            <person name="Fukuhara K."/>
            <person name="Uchiyama I."/>
            <person name="Harigaya Y."/>
            <person name="Kuroiwa M."/>
            <person name="Suzuki T."/>
            <person name="Murakami Y."/>
            <person name="Suwa Y."/>
            <person name="Takami H."/>
        </authorList>
    </citation>
    <scope>NUCLEOTIDE SEQUENCE</scope>
    <source>
        <strain evidence="10">317325-2</strain>
    </source>
</reference>
<gene>
    <name evidence="10" type="ORF">NPRO_10430</name>
</gene>
<keyword evidence="6 8" id="KW-0472">Membrane</keyword>
<evidence type="ECO:0000313" key="10">
    <source>
        <dbReference type="EMBL" id="BBO23448.1"/>
    </source>
</evidence>
<dbReference type="PRINTS" id="PR01035">
    <property type="entry name" value="TCRTETA"/>
</dbReference>
<evidence type="ECO:0000256" key="1">
    <source>
        <dbReference type="ARBA" id="ARBA00004651"/>
    </source>
</evidence>
<feature type="transmembrane region" description="Helical" evidence="8">
    <location>
        <begin position="294"/>
        <end position="312"/>
    </location>
</feature>
<evidence type="ECO:0000256" key="6">
    <source>
        <dbReference type="ARBA" id="ARBA00023136"/>
    </source>
</evidence>
<organism evidence="10 11">
    <name type="scientific">Candidatus Nitrosymbiomonas proteolyticus</name>
    <dbReference type="NCBI Taxonomy" id="2608984"/>
    <lineage>
        <taxon>Bacteria</taxon>
        <taxon>Bacillati</taxon>
        <taxon>Armatimonadota</taxon>
        <taxon>Armatimonadota incertae sedis</taxon>
        <taxon>Candidatus Nitrosymbiomonas</taxon>
    </lineage>
</organism>
<dbReference type="InterPro" id="IPR020846">
    <property type="entry name" value="MFS_dom"/>
</dbReference>
<proteinExistence type="inferred from homology"/>
<comment type="subcellular location">
    <subcellularLocation>
        <location evidence="1">Cell membrane</location>
        <topology evidence="1">Multi-pass membrane protein</topology>
    </subcellularLocation>
</comment>
<dbReference type="PANTHER" id="PTHR23504:SF15">
    <property type="entry name" value="MAJOR FACILITATOR SUPERFAMILY (MFS) PROFILE DOMAIN-CONTAINING PROTEIN"/>
    <property type="match status" value="1"/>
</dbReference>
<dbReference type="CDD" id="cd17330">
    <property type="entry name" value="MFS_SLC46_TetA_like"/>
    <property type="match status" value="1"/>
</dbReference>
<evidence type="ECO:0000259" key="9">
    <source>
        <dbReference type="PROSITE" id="PS50850"/>
    </source>
</evidence>
<evidence type="ECO:0000256" key="7">
    <source>
        <dbReference type="SAM" id="MobiDB-lite"/>
    </source>
</evidence>
<accession>A0A809R9W8</accession>